<dbReference type="EMBL" id="PJQY01001180">
    <property type="protein sequence ID" value="PQQ04894.1"/>
    <property type="molecule type" value="Genomic_DNA"/>
</dbReference>
<name>A0A314YKA7_PRUYE</name>
<proteinExistence type="predicted"/>
<organism evidence="2 3">
    <name type="scientific">Prunus yedoensis var. nudiflora</name>
    <dbReference type="NCBI Taxonomy" id="2094558"/>
    <lineage>
        <taxon>Eukaryota</taxon>
        <taxon>Viridiplantae</taxon>
        <taxon>Streptophyta</taxon>
        <taxon>Embryophyta</taxon>
        <taxon>Tracheophyta</taxon>
        <taxon>Spermatophyta</taxon>
        <taxon>Magnoliopsida</taxon>
        <taxon>eudicotyledons</taxon>
        <taxon>Gunneridae</taxon>
        <taxon>Pentapetalae</taxon>
        <taxon>rosids</taxon>
        <taxon>fabids</taxon>
        <taxon>Rosales</taxon>
        <taxon>Rosaceae</taxon>
        <taxon>Amygdaloideae</taxon>
        <taxon>Amygdaleae</taxon>
        <taxon>Prunus</taxon>
    </lineage>
</organism>
<dbReference type="Proteomes" id="UP000250321">
    <property type="component" value="Unassembled WGS sequence"/>
</dbReference>
<feature type="chain" id="PRO_5016284504" description="Secreted protein" evidence="1">
    <location>
        <begin position="27"/>
        <end position="111"/>
    </location>
</feature>
<dbReference type="AlphaFoldDB" id="A0A314YKA7"/>
<keyword evidence="1" id="KW-0732">Signal</keyword>
<evidence type="ECO:0008006" key="4">
    <source>
        <dbReference type="Google" id="ProtNLM"/>
    </source>
</evidence>
<accession>A0A314YKA7</accession>
<gene>
    <name evidence="2" type="ORF">Pyn_25003</name>
</gene>
<comment type="caution">
    <text evidence="2">The sequence shown here is derived from an EMBL/GenBank/DDBJ whole genome shotgun (WGS) entry which is preliminary data.</text>
</comment>
<feature type="signal peptide" evidence="1">
    <location>
        <begin position="1"/>
        <end position="26"/>
    </location>
</feature>
<keyword evidence="3" id="KW-1185">Reference proteome</keyword>
<sequence>MFHRRTKLVLWVLGFMLPMMIQCVWRLPRPCLLSPVRGVSDSVSKKGDASMICDSISGSLVSNVALVKGRGGATVGSMGSRDLLDAMKISLEVPWSCWCDLVELHAKWSTK</sequence>
<evidence type="ECO:0000313" key="3">
    <source>
        <dbReference type="Proteomes" id="UP000250321"/>
    </source>
</evidence>
<protein>
    <recommendedName>
        <fullName evidence="4">Secreted protein</fullName>
    </recommendedName>
</protein>
<evidence type="ECO:0000313" key="2">
    <source>
        <dbReference type="EMBL" id="PQQ04894.1"/>
    </source>
</evidence>
<evidence type="ECO:0000256" key="1">
    <source>
        <dbReference type="SAM" id="SignalP"/>
    </source>
</evidence>
<reference evidence="2 3" key="1">
    <citation type="submission" date="2018-02" db="EMBL/GenBank/DDBJ databases">
        <title>Draft genome of wild Prunus yedoensis var. nudiflora.</title>
        <authorList>
            <person name="Baek S."/>
            <person name="Kim J.-H."/>
            <person name="Choi K."/>
            <person name="Kim G.-B."/>
            <person name="Cho A."/>
            <person name="Jang H."/>
            <person name="Shin C.-H."/>
            <person name="Yu H.-J."/>
            <person name="Mun J.-H."/>
        </authorList>
    </citation>
    <scope>NUCLEOTIDE SEQUENCE [LARGE SCALE GENOMIC DNA]</scope>
    <source>
        <strain evidence="3">cv. Jeju island</strain>
        <tissue evidence="2">Leaf</tissue>
    </source>
</reference>